<sequence length="158" mass="17067">MRANNFGIDVRTLQRVLAVLRTEGEFRPPERDAAFLVGRLLATVELAAGSGGRSRDWASFDEGYRSALDPAEPPVVALKRLMRTARQLTDMPGSAARGAATGLIATSSILFAEVLLHDDAAPLNAALDQLVEARALFNRTLELLDNLERMLTEAVPPG</sequence>
<organism evidence="1 2">
    <name type="scientific">Actinocorallia longicatena</name>
    <dbReference type="NCBI Taxonomy" id="111803"/>
    <lineage>
        <taxon>Bacteria</taxon>
        <taxon>Bacillati</taxon>
        <taxon>Actinomycetota</taxon>
        <taxon>Actinomycetes</taxon>
        <taxon>Streptosporangiales</taxon>
        <taxon>Thermomonosporaceae</taxon>
        <taxon>Actinocorallia</taxon>
    </lineage>
</organism>
<proteinExistence type="predicted"/>
<evidence type="ECO:0000313" key="1">
    <source>
        <dbReference type="EMBL" id="GAA3210879.1"/>
    </source>
</evidence>
<reference evidence="2" key="1">
    <citation type="journal article" date="2019" name="Int. J. Syst. Evol. Microbiol.">
        <title>The Global Catalogue of Microorganisms (GCM) 10K type strain sequencing project: providing services to taxonomists for standard genome sequencing and annotation.</title>
        <authorList>
            <consortium name="The Broad Institute Genomics Platform"/>
            <consortium name="The Broad Institute Genome Sequencing Center for Infectious Disease"/>
            <person name="Wu L."/>
            <person name="Ma J."/>
        </authorList>
    </citation>
    <scope>NUCLEOTIDE SEQUENCE [LARGE SCALE GENOMIC DNA]</scope>
    <source>
        <strain evidence="2">JCM 9377</strain>
    </source>
</reference>
<dbReference type="RefSeq" id="WP_344827881.1">
    <property type="nucleotide sequence ID" value="NZ_BAAAUV010000006.1"/>
</dbReference>
<dbReference type="EMBL" id="BAAAUV010000006">
    <property type="protein sequence ID" value="GAA3210879.1"/>
    <property type="molecule type" value="Genomic_DNA"/>
</dbReference>
<evidence type="ECO:0000313" key="2">
    <source>
        <dbReference type="Proteomes" id="UP001501237"/>
    </source>
</evidence>
<name>A0ABP6Q859_9ACTN</name>
<dbReference type="Proteomes" id="UP001501237">
    <property type="component" value="Unassembled WGS sequence"/>
</dbReference>
<protein>
    <submittedName>
        <fullName evidence="1">Uncharacterized protein</fullName>
    </submittedName>
</protein>
<gene>
    <name evidence="1" type="ORF">GCM10010468_29110</name>
</gene>
<comment type="caution">
    <text evidence="1">The sequence shown here is derived from an EMBL/GenBank/DDBJ whole genome shotgun (WGS) entry which is preliminary data.</text>
</comment>
<accession>A0ABP6Q859</accession>
<keyword evidence="2" id="KW-1185">Reference proteome</keyword>